<evidence type="ECO:0000256" key="6">
    <source>
        <dbReference type="SAM" id="Phobius"/>
    </source>
</evidence>
<protein>
    <recommendedName>
        <fullName evidence="7">Rhodopsin domain-containing protein</fullName>
    </recommendedName>
</protein>
<comment type="similarity">
    <text evidence="5">Belongs to the SAT4 family.</text>
</comment>
<evidence type="ECO:0000256" key="1">
    <source>
        <dbReference type="ARBA" id="ARBA00004141"/>
    </source>
</evidence>
<evidence type="ECO:0000259" key="7">
    <source>
        <dbReference type="Pfam" id="PF20684"/>
    </source>
</evidence>
<dbReference type="Pfam" id="PF20684">
    <property type="entry name" value="Fung_rhodopsin"/>
    <property type="match status" value="1"/>
</dbReference>
<organism evidence="8 9">
    <name type="scientific">Marasmius crinis-equi</name>
    <dbReference type="NCBI Taxonomy" id="585013"/>
    <lineage>
        <taxon>Eukaryota</taxon>
        <taxon>Fungi</taxon>
        <taxon>Dikarya</taxon>
        <taxon>Basidiomycota</taxon>
        <taxon>Agaricomycotina</taxon>
        <taxon>Agaricomycetes</taxon>
        <taxon>Agaricomycetidae</taxon>
        <taxon>Agaricales</taxon>
        <taxon>Marasmiineae</taxon>
        <taxon>Marasmiaceae</taxon>
        <taxon>Marasmius</taxon>
    </lineage>
</organism>
<evidence type="ECO:0000313" key="9">
    <source>
        <dbReference type="Proteomes" id="UP001465976"/>
    </source>
</evidence>
<sequence length="346" mass="38805">MRDPTLSDIRVAACIGAGISILVTLFRLSIRIKHRKLWWDDAWAFVAMIGMIFFMTGIVLFTEDPHGTRSQGFKIAINYMIDSSFYAIIWPARASIFLTLVRLAFGRFRTVLKCCVGAVFVTWGILYGQVWYTCETKNEWKKQVIAQCMLGKQVAIAQLITDCLFDGLLIGAPAYLLRDMKNRRGLKIRLIAVFSSTVATTAFSLAHAWAIIEDRGALEFMLATFEVIVSLIVVNLTVIVSWLFNIKDDSTSMDPAHQVNTFLRDRLSSKRGGSSLKPFALNPEAPQSQSQNEAELDFVCTKVPSHEDEMQMQDKRIRISVKVDQFCEKDRVGLAELDSNRGGGGA</sequence>
<keyword evidence="9" id="KW-1185">Reference proteome</keyword>
<feature type="domain" description="Rhodopsin" evidence="7">
    <location>
        <begin position="27"/>
        <end position="239"/>
    </location>
</feature>
<keyword evidence="3 6" id="KW-1133">Transmembrane helix</keyword>
<feature type="transmembrane region" description="Helical" evidence="6">
    <location>
        <begin position="12"/>
        <end position="30"/>
    </location>
</feature>
<accession>A0ABR3EXT2</accession>
<proteinExistence type="inferred from homology"/>
<reference evidence="8 9" key="1">
    <citation type="submission" date="2024-02" db="EMBL/GenBank/DDBJ databases">
        <title>A draft genome for the cacao thread blight pathogen Marasmius crinis-equi.</title>
        <authorList>
            <person name="Cohen S.P."/>
            <person name="Baruah I.K."/>
            <person name="Amoako-Attah I."/>
            <person name="Bukari Y."/>
            <person name="Meinhardt L.W."/>
            <person name="Bailey B.A."/>
        </authorList>
    </citation>
    <scope>NUCLEOTIDE SEQUENCE [LARGE SCALE GENOMIC DNA]</scope>
    <source>
        <strain evidence="8 9">GH-76</strain>
    </source>
</reference>
<comment type="subcellular location">
    <subcellularLocation>
        <location evidence="1">Membrane</location>
        <topology evidence="1">Multi-pass membrane protein</topology>
    </subcellularLocation>
</comment>
<dbReference type="Proteomes" id="UP001465976">
    <property type="component" value="Unassembled WGS sequence"/>
</dbReference>
<dbReference type="PANTHER" id="PTHR33048:SF47">
    <property type="entry name" value="INTEGRAL MEMBRANE PROTEIN-RELATED"/>
    <property type="match status" value="1"/>
</dbReference>
<keyword evidence="4 6" id="KW-0472">Membrane</keyword>
<evidence type="ECO:0000256" key="4">
    <source>
        <dbReference type="ARBA" id="ARBA00023136"/>
    </source>
</evidence>
<evidence type="ECO:0000313" key="8">
    <source>
        <dbReference type="EMBL" id="KAL0567734.1"/>
    </source>
</evidence>
<gene>
    <name evidence="8" type="ORF">V5O48_014263</name>
</gene>
<feature type="transmembrane region" description="Helical" evidence="6">
    <location>
        <begin position="42"/>
        <end position="62"/>
    </location>
</feature>
<name>A0ABR3EXT2_9AGAR</name>
<evidence type="ECO:0000256" key="2">
    <source>
        <dbReference type="ARBA" id="ARBA00022692"/>
    </source>
</evidence>
<dbReference type="PANTHER" id="PTHR33048">
    <property type="entry name" value="PTH11-LIKE INTEGRAL MEMBRANE PROTEIN (AFU_ORTHOLOGUE AFUA_5G11245)"/>
    <property type="match status" value="1"/>
</dbReference>
<feature type="transmembrane region" description="Helical" evidence="6">
    <location>
        <begin position="110"/>
        <end position="132"/>
    </location>
</feature>
<feature type="transmembrane region" description="Helical" evidence="6">
    <location>
        <begin position="218"/>
        <end position="244"/>
    </location>
</feature>
<feature type="transmembrane region" description="Helical" evidence="6">
    <location>
        <begin position="190"/>
        <end position="212"/>
    </location>
</feature>
<feature type="transmembrane region" description="Helical" evidence="6">
    <location>
        <begin position="83"/>
        <end position="104"/>
    </location>
</feature>
<dbReference type="InterPro" id="IPR052337">
    <property type="entry name" value="SAT4-like"/>
</dbReference>
<dbReference type="InterPro" id="IPR049326">
    <property type="entry name" value="Rhodopsin_dom_fungi"/>
</dbReference>
<evidence type="ECO:0000256" key="3">
    <source>
        <dbReference type="ARBA" id="ARBA00022989"/>
    </source>
</evidence>
<comment type="caution">
    <text evidence="8">The sequence shown here is derived from an EMBL/GenBank/DDBJ whole genome shotgun (WGS) entry which is preliminary data.</text>
</comment>
<evidence type="ECO:0000256" key="5">
    <source>
        <dbReference type="ARBA" id="ARBA00038359"/>
    </source>
</evidence>
<dbReference type="EMBL" id="JBAHYK010001513">
    <property type="protein sequence ID" value="KAL0567734.1"/>
    <property type="molecule type" value="Genomic_DNA"/>
</dbReference>
<keyword evidence="2 6" id="KW-0812">Transmembrane</keyword>